<keyword evidence="4" id="KW-1185">Reference proteome</keyword>
<evidence type="ECO:0000313" key="3">
    <source>
        <dbReference type="EMBL" id="RVT83741.1"/>
    </source>
</evidence>
<dbReference type="RefSeq" id="WP_127683705.1">
    <property type="nucleotide sequence ID" value="NZ_SACM01000004.1"/>
</dbReference>
<gene>
    <name evidence="3" type="ORF">EOD73_14325</name>
</gene>
<dbReference type="Proteomes" id="UP000288587">
    <property type="component" value="Unassembled WGS sequence"/>
</dbReference>
<evidence type="ECO:0000313" key="4">
    <source>
        <dbReference type="Proteomes" id="UP000288587"/>
    </source>
</evidence>
<reference evidence="3 4" key="1">
    <citation type="submission" date="2019-01" db="EMBL/GenBank/DDBJ databases">
        <authorList>
            <person name="Chen W.-M."/>
        </authorList>
    </citation>
    <scope>NUCLEOTIDE SEQUENCE [LARGE SCALE GENOMIC DNA]</scope>
    <source>
        <strain evidence="3 4">CCP-18</strain>
    </source>
</reference>
<comment type="caution">
    <text evidence="3">The sequence shown here is derived from an EMBL/GenBank/DDBJ whole genome shotgun (WGS) entry which is preliminary data.</text>
</comment>
<evidence type="ECO:0000256" key="1">
    <source>
        <dbReference type="SAM" id="Coils"/>
    </source>
</evidence>
<keyword evidence="1" id="KW-0175">Coiled coil</keyword>
<proteinExistence type="predicted"/>
<dbReference type="EMBL" id="SACM01000004">
    <property type="protein sequence ID" value="RVT83741.1"/>
    <property type="molecule type" value="Genomic_DNA"/>
</dbReference>
<name>A0A3S2UBN3_9BURK</name>
<feature type="region of interest" description="Disordered" evidence="2">
    <location>
        <begin position="99"/>
        <end position="125"/>
    </location>
</feature>
<protein>
    <submittedName>
        <fullName evidence="3">Uncharacterized protein</fullName>
    </submittedName>
</protein>
<dbReference type="AlphaFoldDB" id="A0A3S2UBN3"/>
<sequence>MAPCAELEAEHRLLLRRYAALQARVSALCQAQRAEVLALQAEVVRLRARSMCDVSRRAWLAPAPPPWHAVWVRAQTDALWCHTACLPFGRIGATGDTCRRTQQPCAAPTDPVSEPAPPPRPTNAR</sequence>
<feature type="coiled-coil region" evidence="1">
    <location>
        <begin position="4"/>
        <end position="49"/>
    </location>
</feature>
<evidence type="ECO:0000256" key="2">
    <source>
        <dbReference type="SAM" id="MobiDB-lite"/>
    </source>
</evidence>
<organism evidence="3 4">
    <name type="scientific">Inhella crocodyli</name>
    <dbReference type="NCBI Taxonomy" id="2499851"/>
    <lineage>
        <taxon>Bacteria</taxon>
        <taxon>Pseudomonadati</taxon>
        <taxon>Pseudomonadota</taxon>
        <taxon>Betaproteobacteria</taxon>
        <taxon>Burkholderiales</taxon>
        <taxon>Sphaerotilaceae</taxon>
        <taxon>Inhella</taxon>
    </lineage>
</organism>
<accession>A0A3S2UBN3</accession>
<feature type="compositionally biased region" description="Pro residues" evidence="2">
    <location>
        <begin position="114"/>
        <end position="125"/>
    </location>
</feature>